<dbReference type="GO" id="GO:0016810">
    <property type="term" value="F:hydrolase activity, acting on carbon-nitrogen (but not peptide) bonds"/>
    <property type="evidence" value="ECO:0007669"/>
    <property type="project" value="InterPro"/>
</dbReference>
<dbReference type="PROSITE" id="PS51677">
    <property type="entry name" value="NODB"/>
    <property type="match status" value="1"/>
</dbReference>
<dbReference type="EMBL" id="JANCLT010000015">
    <property type="protein sequence ID" value="MCP8970872.1"/>
    <property type="molecule type" value="Genomic_DNA"/>
</dbReference>
<dbReference type="Proteomes" id="UP001156102">
    <property type="component" value="Unassembled WGS sequence"/>
</dbReference>
<dbReference type="RefSeq" id="WP_254760799.1">
    <property type="nucleotide sequence ID" value="NZ_JANCLT010000015.1"/>
</dbReference>
<dbReference type="InterPro" id="IPR011330">
    <property type="entry name" value="Glyco_hydro/deAcase_b/a-brl"/>
</dbReference>
<dbReference type="AlphaFoldDB" id="A0AA42BRF1"/>
<accession>A0AA42BRF1</accession>
<dbReference type="Pfam" id="PF01522">
    <property type="entry name" value="Polysacc_deac_1"/>
    <property type="match status" value="1"/>
</dbReference>
<sequence>MRGLQRSNRKKTKRRLLAVGVIAAIAISAALWSSLQSAKAASGRVNTVFLAGEQPQGELKMSAPERYGGHVRKVVYLTFDDGPSPYQEKILDILEQNSIKATFFMIGTNIPVYEKSVKRLVKAGHYPGLHSMTHNYKKLYTEGQIVAEMQQVQGIVQQVTGMQVHLTRCPYGSMPGLTEALRKQMADAGLREWDWTVDSLDWKLPGNPGAVIQNVVAASTRNREVILLHEKPQSVQALQPIIDELRKKGYEFEVYDEAAHVPINFWHDERL</sequence>
<gene>
    <name evidence="2" type="ORF">NK662_20340</name>
</gene>
<evidence type="ECO:0000313" key="2">
    <source>
        <dbReference type="EMBL" id="MCP8970872.1"/>
    </source>
</evidence>
<dbReference type="InterPro" id="IPR050248">
    <property type="entry name" value="Polysacc_deacetylase_ArnD"/>
</dbReference>
<evidence type="ECO:0000313" key="3">
    <source>
        <dbReference type="Proteomes" id="UP001156102"/>
    </source>
</evidence>
<evidence type="ECO:0000259" key="1">
    <source>
        <dbReference type="PROSITE" id="PS51677"/>
    </source>
</evidence>
<organism evidence="2 3">
    <name type="scientific">Ectobacillus ponti</name>
    <dbReference type="NCBI Taxonomy" id="2961894"/>
    <lineage>
        <taxon>Bacteria</taxon>
        <taxon>Bacillati</taxon>
        <taxon>Bacillota</taxon>
        <taxon>Bacilli</taxon>
        <taxon>Bacillales</taxon>
        <taxon>Bacillaceae</taxon>
        <taxon>Ectobacillus</taxon>
    </lineage>
</organism>
<dbReference type="CDD" id="cd10944">
    <property type="entry name" value="CE4_SmPgdA_like"/>
    <property type="match status" value="1"/>
</dbReference>
<protein>
    <submittedName>
        <fullName evidence="2">Polysaccharide deacetylase</fullName>
    </submittedName>
</protein>
<reference evidence="2" key="1">
    <citation type="submission" date="2022-07" db="EMBL/GenBank/DDBJ databases">
        <authorList>
            <person name="Li W.-J."/>
            <person name="Deng Q.-Q."/>
        </authorList>
    </citation>
    <scope>NUCLEOTIDE SEQUENCE</scope>
    <source>
        <strain evidence="2">SYSU M60031</strain>
    </source>
</reference>
<keyword evidence="3" id="KW-1185">Reference proteome</keyword>
<comment type="caution">
    <text evidence="2">The sequence shown here is derived from an EMBL/GenBank/DDBJ whole genome shotgun (WGS) entry which is preliminary data.</text>
</comment>
<dbReference type="GO" id="GO:0005975">
    <property type="term" value="P:carbohydrate metabolic process"/>
    <property type="evidence" value="ECO:0007669"/>
    <property type="project" value="InterPro"/>
</dbReference>
<name>A0AA42BRF1_9BACI</name>
<proteinExistence type="predicted"/>
<dbReference type="PANTHER" id="PTHR10587:SF125">
    <property type="entry name" value="POLYSACCHARIDE DEACETYLASE YHEN-RELATED"/>
    <property type="match status" value="1"/>
</dbReference>
<dbReference type="SUPFAM" id="SSF88713">
    <property type="entry name" value="Glycoside hydrolase/deacetylase"/>
    <property type="match status" value="1"/>
</dbReference>
<dbReference type="InterPro" id="IPR002509">
    <property type="entry name" value="NODB_dom"/>
</dbReference>
<dbReference type="Gene3D" id="3.20.20.370">
    <property type="entry name" value="Glycoside hydrolase/deacetylase"/>
    <property type="match status" value="1"/>
</dbReference>
<dbReference type="PANTHER" id="PTHR10587">
    <property type="entry name" value="GLYCOSYL TRANSFERASE-RELATED"/>
    <property type="match status" value="1"/>
</dbReference>
<feature type="domain" description="NodB homology" evidence="1">
    <location>
        <begin position="73"/>
        <end position="253"/>
    </location>
</feature>